<sequence>MAQREGFEPPREIPTGFQGRRYTGLSDLCP</sequence>
<protein>
    <submittedName>
        <fullName evidence="2">Uncharacterized protein</fullName>
    </submittedName>
</protein>
<proteinExistence type="predicted"/>
<gene>
    <name evidence="2" type="ORF">METZ01_LOCUS470012</name>
</gene>
<dbReference type="EMBL" id="UINC01198959">
    <property type="protein sequence ID" value="SVE17158.1"/>
    <property type="molecule type" value="Genomic_DNA"/>
</dbReference>
<evidence type="ECO:0000256" key="1">
    <source>
        <dbReference type="SAM" id="MobiDB-lite"/>
    </source>
</evidence>
<dbReference type="AlphaFoldDB" id="A0A383BCJ3"/>
<feature type="non-terminal residue" evidence="2">
    <location>
        <position position="30"/>
    </location>
</feature>
<accession>A0A383BCJ3</accession>
<organism evidence="2">
    <name type="scientific">marine metagenome</name>
    <dbReference type="NCBI Taxonomy" id="408172"/>
    <lineage>
        <taxon>unclassified sequences</taxon>
        <taxon>metagenomes</taxon>
        <taxon>ecological metagenomes</taxon>
    </lineage>
</organism>
<feature type="region of interest" description="Disordered" evidence="1">
    <location>
        <begin position="1"/>
        <end position="30"/>
    </location>
</feature>
<evidence type="ECO:0000313" key="2">
    <source>
        <dbReference type="EMBL" id="SVE17158.1"/>
    </source>
</evidence>
<feature type="compositionally biased region" description="Basic and acidic residues" evidence="1">
    <location>
        <begin position="1"/>
        <end position="11"/>
    </location>
</feature>
<name>A0A383BCJ3_9ZZZZ</name>
<reference evidence="2" key="1">
    <citation type="submission" date="2018-05" db="EMBL/GenBank/DDBJ databases">
        <authorList>
            <person name="Lanie J.A."/>
            <person name="Ng W.-L."/>
            <person name="Kazmierczak K.M."/>
            <person name="Andrzejewski T.M."/>
            <person name="Davidsen T.M."/>
            <person name="Wayne K.J."/>
            <person name="Tettelin H."/>
            <person name="Glass J.I."/>
            <person name="Rusch D."/>
            <person name="Podicherti R."/>
            <person name="Tsui H.-C.T."/>
            <person name="Winkler M.E."/>
        </authorList>
    </citation>
    <scope>NUCLEOTIDE SEQUENCE</scope>
</reference>